<dbReference type="GO" id="GO:0008270">
    <property type="term" value="F:zinc ion binding"/>
    <property type="evidence" value="ECO:0007669"/>
    <property type="project" value="UniProtKB-UniRule"/>
</dbReference>
<dbReference type="FunCoup" id="A0A2S8SSJ4">
    <property type="interactions" value="374"/>
</dbReference>
<dbReference type="InterPro" id="IPR041236">
    <property type="entry name" value="PriA_C"/>
</dbReference>
<evidence type="ECO:0000256" key="1">
    <source>
        <dbReference type="ARBA" id="ARBA00022515"/>
    </source>
</evidence>
<evidence type="ECO:0000256" key="2">
    <source>
        <dbReference type="ARBA" id="ARBA00022705"/>
    </source>
</evidence>
<comment type="cofactor">
    <cofactor evidence="12">
        <name>Zn(2+)</name>
        <dbReference type="ChEBI" id="CHEBI:29105"/>
    </cofactor>
    <text evidence="12">Binds 2 zinc ions per subunit.</text>
</comment>
<keyword evidence="9 12" id="KW-0238">DNA-binding</keyword>
<dbReference type="PANTHER" id="PTHR30580:SF0">
    <property type="entry name" value="PRIMOSOMAL PROTEIN N"/>
    <property type="match status" value="1"/>
</dbReference>
<dbReference type="InterPro" id="IPR001650">
    <property type="entry name" value="Helicase_C-like"/>
</dbReference>
<evidence type="ECO:0000256" key="4">
    <source>
        <dbReference type="ARBA" id="ARBA00022741"/>
    </source>
</evidence>
<dbReference type="Pfam" id="PF00271">
    <property type="entry name" value="Helicase_C"/>
    <property type="match status" value="1"/>
</dbReference>
<keyword evidence="4 12" id="KW-0547">Nucleotide-binding</keyword>
<feature type="domain" description="Helicase C-terminal" evidence="14">
    <location>
        <begin position="594"/>
        <end position="753"/>
    </location>
</feature>
<name>A0A2S8SSJ4_9BACT</name>
<keyword evidence="10 12" id="KW-0413">Isomerase</keyword>
<feature type="binding site" evidence="12">
    <location>
        <position position="562"/>
    </location>
    <ligand>
        <name>Zn(2+)</name>
        <dbReference type="ChEBI" id="CHEBI:29105"/>
        <label>1</label>
    </ligand>
</feature>
<dbReference type="SMART" id="SM00490">
    <property type="entry name" value="HELICc"/>
    <property type="match status" value="1"/>
</dbReference>
<dbReference type="CDD" id="cd18804">
    <property type="entry name" value="SF2_C_priA"/>
    <property type="match status" value="1"/>
</dbReference>
<keyword evidence="1 12" id="KW-0639">Primosome</keyword>
<dbReference type="PROSITE" id="PS51192">
    <property type="entry name" value="HELICASE_ATP_BIND_1"/>
    <property type="match status" value="1"/>
</dbReference>
<dbReference type="GO" id="GO:0006270">
    <property type="term" value="P:DNA replication initiation"/>
    <property type="evidence" value="ECO:0007669"/>
    <property type="project" value="TreeGrafter"/>
</dbReference>
<dbReference type="GO" id="GO:0005524">
    <property type="term" value="F:ATP binding"/>
    <property type="evidence" value="ECO:0007669"/>
    <property type="project" value="UniProtKB-UniRule"/>
</dbReference>
<dbReference type="Gene3D" id="3.40.50.300">
    <property type="entry name" value="P-loop containing nucleotide triphosphate hydrolases"/>
    <property type="match status" value="2"/>
</dbReference>
<dbReference type="Pfam" id="PF00270">
    <property type="entry name" value="DEAD"/>
    <property type="match status" value="1"/>
</dbReference>
<evidence type="ECO:0000313" key="15">
    <source>
        <dbReference type="EMBL" id="PQV63783.1"/>
    </source>
</evidence>
<evidence type="ECO:0000256" key="10">
    <source>
        <dbReference type="ARBA" id="ARBA00023235"/>
    </source>
</evidence>
<comment type="caution">
    <text evidence="15">The sequence shown here is derived from an EMBL/GenBank/DDBJ whole genome shotgun (WGS) entry which is preliminary data.</text>
</comment>
<organism evidence="15 16">
    <name type="scientific">Abditibacterium utsteinense</name>
    <dbReference type="NCBI Taxonomy" id="1960156"/>
    <lineage>
        <taxon>Bacteria</taxon>
        <taxon>Pseudomonadati</taxon>
        <taxon>Abditibacteriota</taxon>
        <taxon>Abditibacteriia</taxon>
        <taxon>Abditibacteriales</taxon>
        <taxon>Abditibacteriaceae</taxon>
        <taxon>Abditibacterium</taxon>
    </lineage>
</organism>
<dbReference type="RefSeq" id="WP_105483942.1">
    <property type="nucleotide sequence ID" value="NZ_NIGF01000009.1"/>
</dbReference>
<keyword evidence="5 12" id="KW-0378">Hydrolase</keyword>
<evidence type="ECO:0000256" key="7">
    <source>
        <dbReference type="ARBA" id="ARBA00022833"/>
    </source>
</evidence>
<evidence type="ECO:0000256" key="6">
    <source>
        <dbReference type="ARBA" id="ARBA00022806"/>
    </source>
</evidence>
<dbReference type="GO" id="GO:0006269">
    <property type="term" value="P:DNA replication, synthesis of primer"/>
    <property type="evidence" value="ECO:0007669"/>
    <property type="project" value="UniProtKB-KW"/>
</dbReference>
<comment type="subunit">
    <text evidence="12">Component of the replication restart primosome.</text>
</comment>
<accession>A0A2S8SSJ4</accession>
<dbReference type="InterPro" id="IPR041222">
    <property type="entry name" value="PriA_3primeBD"/>
</dbReference>
<dbReference type="InterPro" id="IPR042115">
    <property type="entry name" value="PriA_3primeBD_sf"/>
</dbReference>
<dbReference type="GO" id="GO:0006310">
    <property type="term" value="P:DNA recombination"/>
    <property type="evidence" value="ECO:0007669"/>
    <property type="project" value="InterPro"/>
</dbReference>
<dbReference type="GO" id="GO:1990077">
    <property type="term" value="C:primosome complex"/>
    <property type="evidence" value="ECO:0007669"/>
    <property type="project" value="UniProtKB-UniRule"/>
</dbReference>
<gene>
    <name evidence="12" type="primary">priA</name>
    <name evidence="15" type="ORF">B1R32_109123</name>
</gene>
<reference evidence="15 16" key="1">
    <citation type="journal article" date="2018" name="Syst. Appl. Microbiol.">
        <title>Abditibacterium utsteinense sp. nov., the first cultivated member of candidate phylum FBP, isolated from ice-free Antarctic soil samples.</title>
        <authorList>
            <person name="Tahon G."/>
            <person name="Tytgat B."/>
            <person name="Lebbe L."/>
            <person name="Carlier A."/>
            <person name="Willems A."/>
        </authorList>
    </citation>
    <scope>NUCLEOTIDE SEQUENCE [LARGE SCALE GENOMIC DNA]</scope>
    <source>
        <strain evidence="15 16">LMG 29911</strain>
    </source>
</reference>
<comment type="function">
    <text evidence="12">Initiates the restart of stalled replication forks, which reloads the replicative helicase on sites other than the origin of replication. Recognizes and binds to abandoned replication forks and remodels them to uncover a helicase loading site. Promotes assembly of the primosome at these replication forks.</text>
</comment>
<dbReference type="InterPro" id="IPR011545">
    <property type="entry name" value="DEAD/DEAH_box_helicase_dom"/>
</dbReference>
<evidence type="ECO:0000256" key="3">
    <source>
        <dbReference type="ARBA" id="ARBA00022723"/>
    </source>
</evidence>
<dbReference type="SUPFAM" id="SSF52540">
    <property type="entry name" value="P-loop containing nucleoside triphosphate hydrolases"/>
    <property type="match status" value="2"/>
</dbReference>
<evidence type="ECO:0000256" key="11">
    <source>
        <dbReference type="ARBA" id="ARBA00048988"/>
    </source>
</evidence>
<dbReference type="HAMAP" id="MF_00983">
    <property type="entry name" value="PriA"/>
    <property type="match status" value="1"/>
</dbReference>
<keyword evidence="6 12" id="KW-0347">Helicase</keyword>
<dbReference type="AlphaFoldDB" id="A0A2S8SSJ4"/>
<feature type="binding site" evidence="12">
    <location>
        <position position="559"/>
    </location>
    <ligand>
        <name>Zn(2+)</name>
        <dbReference type="ChEBI" id="CHEBI:29105"/>
        <label>1</label>
    </ligand>
</feature>
<keyword evidence="16" id="KW-1185">Reference proteome</keyword>
<dbReference type="Pfam" id="PF18319">
    <property type="entry name" value="Zn_ribbon_PriA"/>
    <property type="match status" value="1"/>
</dbReference>
<keyword evidence="3 12" id="KW-0479">Metal-binding</keyword>
<dbReference type="CDD" id="cd17929">
    <property type="entry name" value="DEXHc_priA"/>
    <property type="match status" value="1"/>
</dbReference>
<feature type="binding site" evidence="12">
    <location>
        <position position="602"/>
    </location>
    <ligand>
        <name>Zn(2+)</name>
        <dbReference type="ChEBI" id="CHEBI:29105"/>
        <label>1</label>
    </ligand>
</feature>
<dbReference type="GO" id="GO:0016887">
    <property type="term" value="F:ATP hydrolysis activity"/>
    <property type="evidence" value="ECO:0007669"/>
    <property type="project" value="RHEA"/>
</dbReference>
<comment type="catalytic activity">
    <reaction evidence="11 12">
        <text>ATP + H2O = ADP + phosphate + H(+)</text>
        <dbReference type="Rhea" id="RHEA:13065"/>
        <dbReference type="ChEBI" id="CHEBI:15377"/>
        <dbReference type="ChEBI" id="CHEBI:15378"/>
        <dbReference type="ChEBI" id="CHEBI:30616"/>
        <dbReference type="ChEBI" id="CHEBI:43474"/>
        <dbReference type="ChEBI" id="CHEBI:456216"/>
        <dbReference type="EC" id="5.6.2.4"/>
    </reaction>
</comment>
<dbReference type="InterPro" id="IPR040498">
    <property type="entry name" value="PriA_CRR"/>
</dbReference>
<feature type="binding site" evidence="12">
    <location>
        <position position="589"/>
    </location>
    <ligand>
        <name>Zn(2+)</name>
        <dbReference type="ChEBI" id="CHEBI:29105"/>
        <label>2</label>
    </ligand>
</feature>
<dbReference type="SMART" id="SM00487">
    <property type="entry name" value="DEXDc"/>
    <property type="match status" value="1"/>
</dbReference>
<keyword evidence="8 12" id="KW-0067">ATP-binding</keyword>
<dbReference type="FunFam" id="3.40.50.300:FF:000489">
    <property type="entry name" value="Primosome assembly protein PriA"/>
    <property type="match status" value="1"/>
</dbReference>
<evidence type="ECO:0000259" key="14">
    <source>
        <dbReference type="PROSITE" id="PS51194"/>
    </source>
</evidence>
<comment type="similarity">
    <text evidence="12">Belongs to the helicase family. PriA subfamily.</text>
</comment>
<dbReference type="GO" id="GO:0003677">
    <property type="term" value="F:DNA binding"/>
    <property type="evidence" value="ECO:0007669"/>
    <property type="project" value="UniProtKB-UniRule"/>
</dbReference>
<dbReference type="GO" id="GO:0043138">
    <property type="term" value="F:3'-5' DNA helicase activity"/>
    <property type="evidence" value="ECO:0007669"/>
    <property type="project" value="UniProtKB-EC"/>
</dbReference>
<dbReference type="InterPro" id="IPR005259">
    <property type="entry name" value="PriA"/>
</dbReference>
<evidence type="ECO:0000259" key="13">
    <source>
        <dbReference type="PROSITE" id="PS51192"/>
    </source>
</evidence>
<dbReference type="InterPro" id="IPR027417">
    <property type="entry name" value="P-loop_NTPase"/>
</dbReference>
<proteinExistence type="inferred from homology"/>
<protein>
    <recommendedName>
        <fullName evidence="12">Replication restart protein PriA</fullName>
    </recommendedName>
    <alternativeName>
        <fullName evidence="12">ATP-dependent DNA helicase PriA</fullName>
        <ecNumber evidence="12">5.6.2.4</ecNumber>
    </alternativeName>
    <alternativeName>
        <fullName evidence="12">DNA 3'-5' helicase PriA</fullName>
    </alternativeName>
</protein>
<keyword evidence="2 12" id="KW-0235">DNA replication</keyword>
<sequence>MPFAASPLFSISEPLEAIQKTELSDTPPCALVCIERGAGTIERELTYEIPLALRGQLKVGQAVSVSLRSGRALGFITGFCHEIDFDRAQLKPLGQILAGPPLFDEFALKLARWMAAYYHCPLADCLAMFIPAGSAPSLEAKYQFCALEPLRALRDLSRTPKLFAIANAVYEAKKALSTREIGKILGSGAENDQLRRLCDAGILEIAPESTKNGVKARLLSAVRINEAGRALLEGESWLKIQKSAPKQAIALAELATRSIWATTTDLARENGIEVSTLRALEKKGALEFGTLESLRAPTAAAIERSSVTLTSEQENAVKVINQGLENTQISGNCETILLQGVTASGKTEVYLAAIEKCLEMGRRTLVLVPEIALTAQTVEIFQKRFGSRVAILHSALGAGERFDEWRRAAGQIEGASAEIIVGARSAIFAPCREVGLIIIDEEHDGSYKQDAAPRYHARDLASKRAQLEGAVLVLGSATPSLESFSRATKNEYGHVVMQKRATGRALPDVEIIDMTNEARGGVLPVLSTQLKDEICEVVARGEQVILFLNRRGFSTYVQCLGCGHVEKCPNCDVSLTHHKAEGTLRCHHCDHAVRTPTHCPKCDGWMLGFSGSGTEKVESEVELLFSERGIGKQKILRLDRDTTIAKGSHGQILGEFRAGRAPVLIGTQMVTKGLDFPRVTLVGVISADTALNVPDFRAAEKTFQLLSQVAGRAGRGAIAGRVLIQTLAADDIAITTAANHDFAQFVTQELEHRALIPNPPFSHVVNIISSDEDETRAKTRLEKLAARLQDAFSKESGTELLGPVSCPLSRVKNKFRFHLLLRDRSKPRLHRILKTFDELPREDREGLTVDIDAMTIL</sequence>
<evidence type="ECO:0000313" key="16">
    <source>
        <dbReference type="Proteomes" id="UP000237684"/>
    </source>
</evidence>
<feature type="binding site" evidence="12">
    <location>
        <position position="599"/>
    </location>
    <ligand>
        <name>Zn(2+)</name>
        <dbReference type="ChEBI" id="CHEBI:29105"/>
        <label>1</label>
    </ligand>
</feature>
<evidence type="ECO:0000256" key="8">
    <source>
        <dbReference type="ARBA" id="ARBA00022840"/>
    </source>
</evidence>
<feature type="domain" description="Helicase ATP-binding" evidence="13">
    <location>
        <begin position="327"/>
        <end position="497"/>
    </location>
</feature>
<evidence type="ECO:0000256" key="12">
    <source>
        <dbReference type="HAMAP-Rule" id="MF_00983"/>
    </source>
</evidence>
<dbReference type="PANTHER" id="PTHR30580">
    <property type="entry name" value="PRIMOSOMAL PROTEIN N"/>
    <property type="match status" value="1"/>
</dbReference>
<dbReference type="OrthoDB" id="9759544at2"/>
<feature type="binding site" evidence="12">
    <location>
        <position position="568"/>
    </location>
    <ligand>
        <name>Zn(2+)</name>
        <dbReference type="ChEBI" id="CHEBI:29105"/>
        <label>2</label>
    </ligand>
</feature>
<dbReference type="Proteomes" id="UP000237684">
    <property type="component" value="Unassembled WGS sequence"/>
</dbReference>
<dbReference type="NCBIfam" id="TIGR00595">
    <property type="entry name" value="priA"/>
    <property type="match status" value="1"/>
</dbReference>
<keyword evidence="7 12" id="KW-0862">Zinc</keyword>
<feature type="binding site" evidence="12">
    <location>
        <position position="586"/>
    </location>
    <ligand>
        <name>Zn(2+)</name>
        <dbReference type="ChEBI" id="CHEBI:29105"/>
        <label>2</label>
    </ligand>
</feature>
<dbReference type="PROSITE" id="PS51194">
    <property type="entry name" value="HELICASE_CTER"/>
    <property type="match status" value="1"/>
</dbReference>
<feature type="binding site" evidence="12">
    <location>
        <position position="571"/>
    </location>
    <ligand>
        <name>Zn(2+)</name>
        <dbReference type="ChEBI" id="CHEBI:29105"/>
        <label>2</label>
    </ligand>
</feature>
<dbReference type="Pfam" id="PF18074">
    <property type="entry name" value="PriA_C"/>
    <property type="match status" value="1"/>
</dbReference>
<dbReference type="Pfam" id="PF17764">
    <property type="entry name" value="PriA_3primeBD"/>
    <property type="match status" value="1"/>
</dbReference>
<dbReference type="EC" id="5.6.2.4" evidence="12"/>
<dbReference type="Gene3D" id="3.40.1440.60">
    <property type="entry name" value="PriA, 3(prime) DNA-binding domain"/>
    <property type="match status" value="1"/>
</dbReference>
<comment type="catalytic activity">
    <reaction evidence="12">
        <text>Couples ATP hydrolysis with the unwinding of duplex DNA by translocating in the 3'-5' direction.</text>
        <dbReference type="EC" id="5.6.2.4"/>
    </reaction>
</comment>
<dbReference type="EMBL" id="NIGF01000009">
    <property type="protein sequence ID" value="PQV63783.1"/>
    <property type="molecule type" value="Genomic_DNA"/>
</dbReference>
<dbReference type="InParanoid" id="A0A2S8SSJ4"/>
<evidence type="ECO:0000256" key="9">
    <source>
        <dbReference type="ARBA" id="ARBA00023125"/>
    </source>
</evidence>
<evidence type="ECO:0000256" key="5">
    <source>
        <dbReference type="ARBA" id="ARBA00022801"/>
    </source>
</evidence>
<dbReference type="GO" id="GO:0006302">
    <property type="term" value="P:double-strand break repair"/>
    <property type="evidence" value="ECO:0007669"/>
    <property type="project" value="InterPro"/>
</dbReference>
<dbReference type="InterPro" id="IPR014001">
    <property type="entry name" value="Helicase_ATP-bd"/>
</dbReference>